<evidence type="ECO:0000256" key="1">
    <source>
        <dbReference type="ARBA" id="ARBA00023110"/>
    </source>
</evidence>
<comment type="function">
    <text evidence="3">PPIases accelerate the folding of proteins. It catalyzes the cis-trans isomerization of proline imidic peptide bonds in oligopeptides.</text>
</comment>
<keyword evidence="2 3" id="KW-0413">Isomerase</keyword>
<organism evidence="5 6">
    <name type="scientific">Acrasis kona</name>
    <dbReference type="NCBI Taxonomy" id="1008807"/>
    <lineage>
        <taxon>Eukaryota</taxon>
        <taxon>Discoba</taxon>
        <taxon>Heterolobosea</taxon>
        <taxon>Tetramitia</taxon>
        <taxon>Eutetramitia</taxon>
        <taxon>Acrasidae</taxon>
        <taxon>Acrasis</taxon>
    </lineage>
</organism>
<dbReference type="Gene3D" id="2.40.100.10">
    <property type="entry name" value="Cyclophilin-like"/>
    <property type="match status" value="1"/>
</dbReference>
<dbReference type="PANTHER" id="PTHR43246">
    <property type="entry name" value="PEPTIDYL-PROLYL CIS-TRANS ISOMERASE CYP38, CHLOROPLASTIC"/>
    <property type="match status" value="1"/>
</dbReference>
<keyword evidence="1 3" id="KW-0697">Rotamase</keyword>
<dbReference type="InterPro" id="IPR044665">
    <property type="entry name" value="E_coli_cyclophilin_A-like"/>
</dbReference>
<evidence type="ECO:0000313" key="5">
    <source>
        <dbReference type="EMBL" id="KAL0491651.1"/>
    </source>
</evidence>
<sequence>MIKGFALASVLLLLIIGEVLSETQAPEQFSCILEITRTELGKSENVTINIHRSWSPIGVDRFYTLIKEEKYYDDSGFFRVLPGFVVQFGIAADPAKSAKWKDLKIKDDKVAKSNVRGTISFATAGANTRTTQLFINYGNNSRLDGMGFAPFGEVSSEEDMKILDSIYSKYGQSPSQNEIYSEGNKYLKENYPKLDYIKHLSIKNTN</sequence>
<feature type="domain" description="PPIase cyclophilin-type" evidence="4">
    <location>
        <begin position="45"/>
        <end position="166"/>
    </location>
</feature>
<dbReference type="PRINTS" id="PR00153">
    <property type="entry name" value="CSAPPISMRASE"/>
</dbReference>
<accession>A0AAW2ZP89</accession>
<protein>
    <recommendedName>
        <fullName evidence="3">Peptidyl-prolyl cis-trans isomerase</fullName>
        <shortName evidence="3">PPIase</shortName>
        <ecNumber evidence="3">5.2.1.8</ecNumber>
    </recommendedName>
</protein>
<reference evidence="5 6" key="1">
    <citation type="submission" date="2024-03" db="EMBL/GenBank/DDBJ databases">
        <title>The Acrasis kona genome and developmental transcriptomes reveal deep origins of eukaryotic multicellular pathways.</title>
        <authorList>
            <person name="Sheikh S."/>
            <person name="Fu C.-J."/>
            <person name="Brown M.W."/>
            <person name="Baldauf S.L."/>
        </authorList>
    </citation>
    <scope>NUCLEOTIDE SEQUENCE [LARGE SCALE GENOMIC DNA]</scope>
    <source>
        <strain evidence="5 6">ATCC MYA-3509</strain>
    </source>
</reference>
<dbReference type="GO" id="GO:0003755">
    <property type="term" value="F:peptidyl-prolyl cis-trans isomerase activity"/>
    <property type="evidence" value="ECO:0007669"/>
    <property type="project" value="UniProtKB-UniRule"/>
</dbReference>
<evidence type="ECO:0000256" key="2">
    <source>
        <dbReference type="ARBA" id="ARBA00023235"/>
    </source>
</evidence>
<evidence type="ECO:0000256" key="3">
    <source>
        <dbReference type="RuleBase" id="RU363019"/>
    </source>
</evidence>
<feature type="chain" id="PRO_5043087597" description="Peptidyl-prolyl cis-trans isomerase" evidence="3">
    <location>
        <begin position="22"/>
        <end position="206"/>
    </location>
</feature>
<dbReference type="Pfam" id="PF00160">
    <property type="entry name" value="Pro_isomerase"/>
    <property type="match status" value="1"/>
</dbReference>
<dbReference type="SUPFAM" id="SSF50891">
    <property type="entry name" value="Cyclophilin-like"/>
    <property type="match status" value="1"/>
</dbReference>
<dbReference type="AlphaFoldDB" id="A0AAW2ZP89"/>
<gene>
    <name evidence="5" type="ORF">AKO1_000594</name>
</gene>
<keyword evidence="6" id="KW-1185">Reference proteome</keyword>
<dbReference type="EMBL" id="JAOPGA020001838">
    <property type="protein sequence ID" value="KAL0491651.1"/>
    <property type="molecule type" value="Genomic_DNA"/>
</dbReference>
<dbReference type="EC" id="5.2.1.8" evidence="3"/>
<keyword evidence="3" id="KW-0732">Signal</keyword>
<comment type="similarity">
    <text evidence="3">Belongs to the cyclophilin-type PPIase family.</text>
</comment>
<evidence type="ECO:0000313" key="6">
    <source>
        <dbReference type="Proteomes" id="UP001431209"/>
    </source>
</evidence>
<proteinExistence type="inferred from homology"/>
<dbReference type="InterPro" id="IPR029000">
    <property type="entry name" value="Cyclophilin-like_dom_sf"/>
</dbReference>
<dbReference type="InterPro" id="IPR002130">
    <property type="entry name" value="Cyclophilin-type_PPIase_dom"/>
</dbReference>
<dbReference type="PROSITE" id="PS50072">
    <property type="entry name" value="CSA_PPIASE_2"/>
    <property type="match status" value="1"/>
</dbReference>
<name>A0AAW2ZP89_9EUKA</name>
<feature type="signal peptide" evidence="3">
    <location>
        <begin position="1"/>
        <end position="21"/>
    </location>
</feature>
<dbReference type="Proteomes" id="UP001431209">
    <property type="component" value="Unassembled WGS sequence"/>
</dbReference>
<comment type="catalytic activity">
    <reaction evidence="3">
        <text>[protein]-peptidylproline (omega=180) = [protein]-peptidylproline (omega=0)</text>
        <dbReference type="Rhea" id="RHEA:16237"/>
        <dbReference type="Rhea" id="RHEA-COMP:10747"/>
        <dbReference type="Rhea" id="RHEA-COMP:10748"/>
        <dbReference type="ChEBI" id="CHEBI:83833"/>
        <dbReference type="ChEBI" id="CHEBI:83834"/>
        <dbReference type="EC" id="5.2.1.8"/>
    </reaction>
</comment>
<comment type="caution">
    <text evidence="5">The sequence shown here is derived from an EMBL/GenBank/DDBJ whole genome shotgun (WGS) entry which is preliminary data.</text>
</comment>
<evidence type="ECO:0000259" key="4">
    <source>
        <dbReference type="PROSITE" id="PS50072"/>
    </source>
</evidence>